<dbReference type="InterPro" id="IPR000639">
    <property type="entry name" value="Epox_hydrolase-like"/>
</dbReference>
<dbReference type="CTD" id="251984"/>
<dbReference type="InterPro" id="IPR029058">
    <property type="entry name" value="AB_hydrolase_fold"/>
</dbReference>
<dbReference type="PRINTS" id="PR00412">
    <property type="entry name" value="EPOXHYDRLASE"/>
</dbReference>
<evidence type="ECO:0000256" key="5">
    <source>
        <dbReference type="ARBA" id="ARBA00022801"/>
    </source>
</evidence>
<reference evidence="10" key="1">
    <citation type="submission" date="2025-08" db="UniProtKB">
        <authorList>
            <consortium name="RefSeq"/>
        </authorList>
    </citation>
    <scope>IDENTIFICATION</scope>
    <source>
        <strain evidence="10">11010-0011.00</strain>
        <tissue evidence="10">Whole body</tissue>
    </source>
</reference>
<evidence type="ECO:0000256" key="7">
    <source>
        <dbReference type="PIRSR" id="PIRSR001112-1"/>
    </source>
</evidence>
<dbReference type="AlphaFoldDB" id="A0A6J2UMG6"/>
<dbReference type="GO" id="GO:0033961">
    <property type="term" value="F:cis-stilbene-oxide hydrolase activity"/>
    <property type="evidence" value="ECO:0007669"/>
    <property type="project" value="UniProtKB-UniRule"/>
</dbReference>
<dbReference type="GeneID" id="115634699"/>
<evidence type="ECO:0000259" key="8">
    <source>
        <dbReference type="Pfam" id="PF06441"/>
    </source>
</evidence>
<protein>
    <recommendedName>
        <fullName evidence="6">Epoxide hydrolase</fullName>
        <ecNumber evidence="6">3.3.2.9</ecNumber>
    </recommendedName>
</protein>
<dbReference type="OrthoDB" id="7130006at2759"/>
<keyword evidence="4 6" id="KW-0058">Aromatic hydrocarbons catabolism</keyword>
<dbReference type="Gene3D" id="3.40.50.1820">
    <property type="entry name" value="alpha/beta hydrolase"/>
    <property type="match status" value="1"/>
</dbReference>
<dbReference type="PIRSF" id="PIRSF001112">
    <property type="entry name" value="Epoxide_hydrolase"/>
    <property type="match status" value="1"/>
</dbReference>
<dbReference type="GO" id="GO:0097176">
    <property type="term" value="P:epoxide metabolic process"/>
    <property type="evidence" value="ECO:0007669"/>
    <property type="project" value="TreeGrafter"/>
</dbReference>
<dbReference type="RefSeq" id="XP_030388437.1">
    <property type="nucleotide sequence ID" value="XM_030532577.1"/>
</dbReference>
<dbReference type="InterPro" id="IPR016292">
    <property type="entry name" value="Epoxide_hydrolase"/>
</dbReference>
<feature type="active site" description="Nucleophile" evidence="7">
    <location>
        <position position="241"/>
    </location>
</feature>
<comment type="catalytic activity">
    <reaction evidence="6">
        <text>cis-stilbene oxide + H2O = (1R,2R)-hydrobenzoin</text>
        <dbReference type="Rhea" id="RHEA:23900"/>
        <dbReference type="ChEBI" id="CHEBI:15377"/>
        <dbReference type="ChEBI" id="CHEBI:50004"/>
        <dbReference type="ChEBI" id="CHEBI:50014"/>
        <dbReference type="EC" id="3.3.2.9"/>
    </reaction>
</comment>
<evidence type="ECO:0000313" key="10">
    <source>
        <dbReference type="RefSeq" id="XP_030388437.1"/>
    </source>
</evidence>
<evidence type="ECO:0000256" key="3">
    <source>
        <dbReference type="ARBA" id="ARBA00010088"/>
    </source>
</evidence>
<dbReference type="PANTHER" id="PTHR21661">
    <property type="entry name" value="EPOXIDE HYDROLASE 1-RELATED"/>
    <property type="match status" value="1"/>
</dbReference>
<name>A0A6J2UMG6_DROLE</name>
<feature type="active site" description="Proton donor" evidence="7">
    <location>
        <position position="387"/>
    </location>
</feature>
<dbReference type="GO" id="GO:0005789">
    <property type="term" value="C:endoplasmic reticulum membrane"/>
    <property type="evidence" value="ECO:0007669"/>
    <property type="project" value="UniProtKB-SubCell"/>
</dbReference>
<comment type="subcellular location">
    <subcellularLocation>
        <location evidence="6">Endoplasmic reticulum membrane</location>
    </subcellularLocation>
    <subcellularLocation>
        <location evidence="2">Microsome membrane</location>
        <topology evidence="2">Single-pass membrane protein</topology>
    </subcellularLocation>
</comment>
<evidence type="ECO:0000313" key="9">
    <source>
        <dbReference type="Proteomes" id="UP000504634"/>
    </source>
</evidence>
<keyword evidence="6" id="KW-0256">Endoplasmic reticulum</keyword>
<dbReference type="Pfam" id="PF06441">
    <property type="entry name" value="EHN"/>
    <property type="match status" value="1"/>
</dbReference>
<comment type="similarity">
    <text evidence="3 6">Belongs to the peptidase S33 family.</text>
</comment>
<dbReference type="PANTHER" id="PTHR21661:SF35">
    <property type="entry name" value="EPOXIDE HYDROLASE"/>
    <property type="match status" value="1"/>
</dbReference>
<keyword evidence="6" id="KW-0472">Membrane</keyword>
<dbReference type="Proteomes" id="UP000504634">
    <property type="component" value="Unplaced"/>
</dbReference>
<keyword evidence="9" id="KW-1185">Reference proteome</keyword>
<gene>
    <name evidence="10" type="primary">LOC115634699</name>
</gene>
<organism evidence="9 10">
    <name type="scientific">Drosophila lebanonensis</name>
    <name type="common">Fruit fly</name>
    <name type="synonym">Scaptodrosophila lebanonensis</name>
    <dbReference type="NCBI Taxonomy" id="7225"/>
    <lineage>
        <taxon>Eukaryota</taxon>
        <taxon>Metazoa</taxon>
        <taxon>Ecdysozoa</taxon>
        <taxon>Arthropoda</taxon>
        <taxon>Hexapoda</taxon>
        <taxon>Insecta</taxon>
        <taxon>Pterygota</taxon>
        <taxon>Neoptera</taxon>
        <taxon>Endopterygota</taxon>
        <taxon>Diptera</taxon>
        <taxon>Brachycera</taxon>
        <taxon>Muscomorpha</taxon>
        <taxon>Ephydroidea</taxon>
        <taxon>Drosophilidae</taxon>
        <taxon>Scaptodrosophila</taxon>
    </lineage>
</organism>
<dbReference type="InterPro" id="IPR010497">
    <property type="entry name" value="Epoxide_hydro_N"/>
</dbReference>
<feature type="domain" description="Epoxide hydrolase N-terminal" evidence="8">
    <location>
        <begin position="65"/>
        <end position="173"/>
    </location>
</feature>
<sequence>MSPITRILVLVLAIGGGMLYRNVSQLWADLPPPKLNEQEWWGDEAEPADYAAYLANSSEVVGNRLSYPDVRIEELTILLNQTLRLTPPLEGVAFEYGFNSDYLKKLVAYWRDNYLPRWREREVFLWQFNHFTTDIQGLRMHFLHLMVYNDNKVGKKHYPVLLLHGWPGSVREFYNLIHLLYQTQLNKNNKYIFDVIVPSLPGYAWSQGTSRKGLGPAQVAVMIRNLMLRLGYKKFFIQGGDWGSVIGSNIATLYPENVLGYHSNMCNNFSPKSLVKGIFASFIPNFFVSSEYADFFFPKSRELSYLLEESGYFHLQATKPDTIGSALSGNPVGLAAYILEKFSTWTNASYRSLPDGGLKRSYKLDALLDNVMIYYLTNSITTSQRLYAEAYSSAQRDLRLERVPTTVPTGCARFKSDIMHFLDYQLQDKYKNLIHSSYHKQGGHFAALEVPKVLHSDFIEFVQKVERKFNIKPL</sequence>
<accession>A0A6J2UMG6</accession>
<feature type="active site" description="Proton acceptor" evidence="7">
    <location>
        <position position="444"/>
    </location>
</feature>
<keyword evidence="5 6" id="KW-0378">Hydrolase</keyword>
<dbReference type="SUPFAM" id="SSF53474">
    <property type="entry name" value="alpha/beta-Hydrolases"/>
    <property type="match status" value="1"/>
</dbReference>
<proteinExistence type="inferred from homology"/>
<comment type="catalytic activity">
    <reaction evidence="1 6">
        <text>1-(4-methoxyphenyl)-N-methyl-N-[(3-methyloxetan-3-yl)methyl]methanamine + H2O = 2-{[(4-methoxybenzyl)(methyl)amino]methyl}-2-methylpropane-1,3-diol</text>
        <dbReference type="Rhea" id="RHEA:55764"/>
        <dbReference type="ChEBI" id="CHEBI:15377"/>
        <dbReference type="ChEBI" id="CHEBI:139161"/>
        <dbReference type="ChEBI" id="CHEBI:139164"/>
        <dbReference type="EC" id="3.3.2.9"/>
    </reaction>
</comment>
<dbReference type="EC" id="3.3.2.9" evidence="6"/>
<comment type="function">
    <text evidence="6">Catalyzes juvenile hormone hydrolysis.</text>
</comment>
<evidence type="ECO:0000256" key="6">
    <source>
        <dbReference type="PIRNR" id="PIRNR001112"/>
    </source>
</evidence>
<evidence type="ECO:0000256" key="1">
    <source>
        <dbReference type="ARBA" id="ARBA00000221"/>
    </source>
</evidence>
<evidence type="ECO:0000256" key="2">
    <source>
        <dbReference type="ARBA" id="ARBA00004111"/>
    </source>
</evidence>
<evidence type="ECO:0000256" key="4">
    <source>
        <dbReference type="ARBA" id="ARBA00022797"/>
    </source>
</evidence>